<comment type="caution">
    <text evidence="1">The sequence shown here is derived from an EMBL/GenBank/DDBJ whole genome shotgun (WGS) entry which is preliminary data.</text>
</comment>
<protein>
    <submittedName>
        <fullName evidence="1">Uncharacterized protein</fullName>
    </submittedName>
</protein>
<evidence type="ECO:0000313" key="2">
    <source>
        <dbReference type="Proteomes" id="UP000566819"/>
    </source>
</evidence>
<reference evidence="1 2" key="1">
    <citation type="submission" date="2020-03" db="EMBL/GenBank/DDBJ databases">
        <title>Draft Genome Sequence of Cudoniella acicularis.</title>
        <authorList>
            <person name="Buettner E."/>
            <person name="Kellner H."/>
        </authorList>
    </citation>
    <scope>NUCLEOTIDE SEQUENCE [LARGE SCALE GENOMIC DNA]</scope>
    <source>
        <strain evidence="1 2">DSM 108380</strain>
    </source>
</reference>
<dbReference type="AlphaFoldDB" id="A0A8H4RQ74"/>
<sequence>MKLIEETFPTRDMTIAKRFHAANANFTIGHEDNLETTSTQLNFSTVGLDLEDSLKDFGHAHIDGRDNLDAYTAMFSLSHLPTDYFRFNLTSIRATCITSTFAALVFKGCHPHFGCGAGL</sequence>
<gene>
    <name evidence="1" type="ORF">G7Y89_g4777</name>
</gene>
<accession>A0A8H4RQ74</accession>
<dbReference type="OrthoDB" id="3450125at2759"/>
<organism evidence="1 2">
    <name type="scientific">Cudoniella acicularis</name>
    <dbReference type="NCBI Taxonomy" id="354080"/>
    <lineage>
        <taxon>Eukaryota</taxon>
        <taxon>Fungi</taxon>
        <taxon>Dikarya</taxon>
        <taxon>Ascomycota</taxon>
        <taxon>Pezizomycotina</taxon>
        <taxon>Leotiomycetes</taxon>
        <taxon>Helotiales</taxon>
        <taxon>Tricladiaceae</taxon>
        <taxon>Cudoniella</taxon>
    </lineage>
</organism>
<name>A0A8H4RQ74_9HELO</name>
<proteinExistence type="predicted"/>
<dbReference type="EMBL" id="JAAMPI010000269">
    <property type="protein sequence ID" value="KAF4633333.1"/>
    <property type="molecule type" value="Genomic_DNA"/>
</dbReference>
<keyword evidence="2" id="KW-1185">Reference proteome</keyword>
<evidence type="ECO:0000313" key="1">
    <source>
        <dbReference type="EMBL" id="KAF4633333.1"/>
    </source>
</evidence>
<dbReference type="Proteomes" id="UP000566819">
    <property type="component" value="Unassembled WGS sequence"/>
</dbReference>